<dbReference type="PROSITE" id="PS51742">
    <property type="entry name" value="PPC"/>
    <property type="match status" value="1"/>
</dbReference>
<dbReference type="CDD" id="cd11378">
    <property type="entry name" value="DUF296"/>
    <property type="match status" value="1"/>
</dbReference>
<protein>
    <submittedName>
        <fullName evidence="2">DNA-binding protein</fullName>
    </submittedName>
</protein>
<dbReference type="SUPFAM" id="SSF117856">
    <property type="entry name" value="AF0104/ALDC/Ptd012-like"/>
    <property type="match status" value="1"/>
</dbReference>
<dbReference type="GO" id="GO:0003677">
    <property type="term" value="F:DNA binding"/>
    <property type="evidence" value="ECO:0007669"/>
    <property type="project" value="UniProtKB-KW"/>
</dbReference>
<name>A0ABY5JVH1_9BACI</name>
<dbReference type="PANTHER" id="PTHR34988">
    <property type="entry name" value="PROTEIN, PUTATIVE-RELATED"/>
    <property type="match status" value="1"/>
</dbReference>
<feature type="domain" description="PPC" evidence="1">
    <location>
        <begin position="6"/>
        <end position="151"/>
    </location>
</feature>
<dbReference type="Proteomes" id="UP001059773">
    <property type="component" value="Chromosome"/>
</dbReference>
<dbReference type="InterPro" id="IPR005175">
    <property type="entry name" value="PPC_dom"/>
</dbReference>
<evidence type="ECO:0000313" key="3">
    <source>
        <dbReference type="Proteomes" id="UP001059773"/>
    </source>
</evidence>
<dbReference type="Pfam" id="PF03479">
    <property type="entry name" value="PCC"/>
    <property type="match status" value="1"/>
</dbReference>
<dbReference type="Gene3D" id="3.30.1330.80">
    <property type="entry name" value="Hypothetical protein, similar to alpha- acetolactate decarboxylase, domain 2"/>
    <property type="match status" value="1"/>
</dbReference>
<keyword evidence="2" id="KW-0238">DNA-binding</keyword>
<keyword evidence="3" id="KW-1185">Reference proteome</keyword>
<dbReference type="PROSITE" id="PS51257">
    <property type="entry name" value="PROKAR_LIPOPROTEIN"/>
    <property type="match status" value="1"/>
</dbReference>
<sequence>MSVKSTSTNQVIYGALGCGEDLMEGIIRICKENNLNSGMVTCIGSLDEVGFTVFKLNSENQLDGYAEPTIIKEPVELIQATGFVCIDEDGEHDLHMHGMIERMDSTIQAGHFLRGYNKVCVTVELTIVASPEVTAYRRYNDSLGYKVIQFEDSI</sequence>
<organism evidence="2 3">
    <name type="scientific">Oceanobacillus jeddahense</name>
    <dbReference type="NCBI Taxonomy" id="1462527"/>
    <lineage>
        <taxon>Bacteria</taxon>
        <taxon>Bacillati</taxon>
        <taxon>Bacillota</taxon>
        <taxon>Bacilli</taxon>
        <taxon>Bacillales</taxon>
        <taxon>Bacillaceae</taxon>
        <taxon>Oceanobacillus</taxon>
    </lineage>
</organism>
<reference evidence="2" key="1">
    <citation type="submission" date="2022-07" db="EMBL/GenBank/DDBJ databases">
        <title>FELIX.</title>
        <authorList>
            <person name="Wan K.H."/>
            <person name="Park S."/>
            <person name="Lawrence Q."/>
            <person name="Eichenberger J.P."/>
            <person name="Booth B.W."/>
            <person name="Piaggio A.J."/>
            <person name="Chandler J.C."/>
            <person name="Franklin A.B."/>
            <person name="Celniker S.E."/>
        </authorList>
    </citation>
    <scope>NUCLEOTIDE SEQUENCE</scope>
    <source>
        <strain evidence="2">QA-1986 374</strain>
    </source>
</reference>
<dbReference type="PANTHER" id="PTHR34988:SF1">
    <property type="entry name" value="DNA-BINDING PROTEIN"/>
    <property type="match status" value="1"/>
</dbReference>
<gene>
    <name evidence="2" type="ORF">NP439_24090</name>
</gene>
<proteinExistence type="predicted"/>
<evidence type="ECO:0000313" key="2">
    <source>
        <dbReference type="EMBL" id="UUI03071.1"/>
    </source>
</evidence>
<evidence type="ECO:0000259" key="1">
    <source>
        <dbReference type="PROSITE" id="PS51742"/>
    </source>
</evidence>
<dbReference type="EMBL" id="CP101914">
    <property type="protein sequence ID" value="UUI03071.1"/>
    <property type="molecule type" value="Genomic_DNA"/>
</dbReference>
<accession>A0ABY5JVH1</accession>
<dbReference type="RefSeq" id="WP_256708253.1">
    <property type="nucleotide sequence ID" value="NZ_CP101914.1"/>
</dbReference>